<accession>A0A8T1VNK2</accession>
<name>A0A8T1VNK2_9STRA</name>
<gene>
    <name evidence="2" type="ORF">PHYPSEUDO_004821</name>
</gene>
<dbReference type="Proteomes" id="UP000694044">
    <property type="component" value="Unassembled WGS sequence"/>
</dbReference>
<feature type="region of interest" description="Disordered" evidence="1">
    <location>
        <begin position="47"/>
        <end position="143"/>
    </location>
</feature>
<evidence type="ECO:0000313" key="3">
    <source>
        <dbReference type="Proteomes" id="UP000694044"/>
    </source>
</evidence>
<keyword evidence="3" id="KW-1185">Reference proteome</keyword>
<dbReference type="EMBL" id="JAGDFM010000206">
    <property type="protein sequence ID" value="KAG7382486.1"/>
    <property type="molecule type" value="Genomic_DNA"/>
</dbReference>
<organism evidence="2 3">
    <name type="scientific">Phytophthora pseudosyringae</name>
    <dbReference type="NCBI Taxonomy" id="221518"/>
    <lineage>
        <taxon>Eukaryota</taxon>
        <taxon>Sar</taxon>
        <taxon>Stramenopiles</taxon>
        <taxon>Oomycota</taxon>
        <taxon>Peronosporomycetes</taxon>
        <taxon>Peronosporales</taxon>
        <taxon>Peronosporaceae</taxon>
        <taxon>Phytophthora</taxon>
    </lineage>
</organism>
<dbReference type="AlphaFoldDB" id="A0A8T1VNK2"/>
<reference evidence="2" key="1">
    <citation type="submission" date="2021-02" db="EMBL/GenBank/DDBJ databases">
        <authorList>
            <person name="Palmer J.M."/>
        </authorList>
    </citation>
    <scope>NUCLEOTIDE SEQUENCE</scope>
    <source>
        <strain evidence="2">SCRP734</strain>
    </source>
</reference>
<proteinExistence type="predicted"/>
<evidence type="ECO:0000313" key="2">
    <source>
        <dbReference type="EMBL" id="KAG7382486.1"/>
    </source>
</evidence>
<feature type="compositionally biased region" description="Polar residues" evidence="1">
    <location>
        <begin position="57"/>
        <end position="67"/>
    </location>
</feature>
<comment type="caution">
    <text evidence="2">The sequence shown here is derived from an EMBL/GenBank/DDBJ whole genome shotgun (WGS) entry which is preliminary data.</text>
</comment>
<protein>
    <submittedName>
        <fullName evidence="2">Uncharacterized protein</fullName>
    </submittedName>
</protein>
<sequence>MVYDLVCCVCAGIRPKCRSVLLARWNNLKHKSNQDANFKIKLKLTPKSSPVFDPQPVSVTENSTHSTHGPEIQQAIKDHVSSPPQHPPTPLATSTELGHSERTLDSSPSIEDATTRETSDYSNNAGGMAPSGDDLSVGISTPPTITDEHINMLRTLANSIPNSNSKWEYI</sequence>
<evidence type="ECO:0000256" key="1">
    <source>
        <dbReference type="SAM" id="MobiDB-lite"/>
    </source>
</evidence>